<keyword evidence="13" id="KW-1185">Reference proteome</keyword>
<evidence type="ECO:0000256" key="8">
    <source>
        <dbReference type="ARBA" id="ARBA00022989"/>
    </source>
</evidence>
<dbReference type="PANTHER" id="PTHR42922:SF1">
    <property type="entry name" value="PHOSPHATE TRANSPORT SYSTEM PERMEASE PROTEIN PSTA"/>
    <property type="match status" value="1"/>
</dbReference>
<feature type="transmembrane region" description="Helical" evidence="10">
    <location>
        <begin position="256"/>
        <end position="279"/>
    </location>
</feature>
<dbReference type="PANTHER" id="PTHR42922">
    <property type="entry name" value="PHOSPHATE TRANSPORT SYSTEM PERMEASE PROTEIN PSTA"/>
    <property type="match status" value="1"/>
</dbReference>
<evidence type="ECO:0000256" key="3">
    <source>
        <dbReference type="ARBA" id="ARBA00016864"/>
    </source>
</evidence>
<dbReference type="Proteomes" id="UP000254280">
    <property type="component" value="Unassembled WGS sequence"/>
</dbReference>
<evidence type="ECO:0000256" key="9">
    <source>
        <dbReference type="ARBA" id="ARBA00023136"/>
    </source>
</evidence>
<dbReference type="GO" id="GO:0005315">
    <property type="term" value="F:phosphate transmembrane transporter activity"/>
    <property type="evidence" value="ECO:0007669"/>
    <property type="project" value="InterPro"/>
</dbReference>
<dbReference type="GO" id="GO:0035435">
    <property type="term" value="P:phosphate ion transmembrane transport"/>
    <property type="evidence" value="ECO:0007669"/>
    <property type="project" value="InterPro"/>
</dbReference>
<dbReference type="NCBIfam" id="TIGR00974">
    <property type="entry name" value="3a0107s02c"/>
    <property type="match status" value="1"/>
</dbReference>
<feature type="transmembrane region" description="Helical" evidence="10">
    <location>
        <begin position="67"/>
        <end position="92"/>
    </location>
</feature>
<accession>A0A379B6B7</accession>
<feature type="transmembrane region" description="Helical" evidence="10">
    <location>
        <begin position="140"/>
        <end position="158"/>
    </location>
</feature>
<dbReference type="SUPFAM" id="SSF161098">
    <property type="entry name" value="MetI-like"/>
    <property type="match status" value="1"/>
</dbReference>
<dbReference type="CDD" id="cd06261">
    <property type="entry name" value="TM_PBP2"/>
    <property type="match status" value="1"/>
</dbReference>
<evidence type="ECO:0000256" key="4">
    <source>
        <dbReference type="ARBA" id="ARBA00022448"/>
    </source>
</evidence>
<evidence type="ECO:0000259" key="11">
    <source>
        <dbReference type="PROSITE" id="PS50928"/>
    </source>
</evidence>
<evidence type="ECO:0000256" key="2">
    <source>
        <dbReference type="ARBA" id="ARBA00007069"/>
    </source>
</evidence>
<feature type="transmembrane region" description="Helical" evidence="10">
    <location>
        <begin position="21"/>
        <end position="47"/>
    </location>
</feature>
<name>A0A379B6B7_9PAST</name>
<keyword evidence="5 10" id="KW-1003">Cell membrane</keyword>
<dbReference type="OrthoDB" id="9775069at2"/>
<feature type="domain" description="ABC transmembrane type-1" evidence="11">
    <location>
        <begin position="72"/>
        <end position="275"/>
    </location>
</feature>
<evidence type="ECO:0000256" key="6">
    <source>
        <dbReference type="ARBA" id="ARBA00022592"/>
    </source>
</evidence>
<dbReference type="InterPro" id="IPR035906">
    <property type="entry name" value="MetI-like_sf"/>
</dbReference>
<keyword evidence="8 10" id="KW-1133">Transmembrane helix</keyword>
<keyword evidence="7 10" id="KW-0812">Transmembrane</keyword>
<comment type="subcellular location">
    <subcellularLocation>
        <location evidence="10">Cell inner membrane</location>
        <topology evidence="10">Multi-pass membrane protein</topology>
    </subcellularLocation>
    <subcellularLocation>
        <location evidence="1">Cell membrane</location>
        <topology evidence="1">Multi-pass membrane protein</topology>
    </subcellularLocation>
</comment>
<keyword evidence="9 10" id="KW-0472">Membrane</keyword>
<dbReference type="AlphaFoldDB" id="A0A379B6B7"/>
<dbReference type="PROSITE" id="PS50928">
    <property type="entry name" value="ABC_TM1"/>
    <property type="match status" value="1"/>
</dbReference>
<dbReference type="Pfam" id="PF00528">
    <property type="entry name" value="BPD_transp_1"/>
    <property type="match status" value="1"/>
</dbReference>
<evidence type="ECO:0000256" key="5">
    <source>
        <dbReference type="ARBA" id="ARBA00022475"/>
    </source>
</evidence>
<feature type="transmembrane region" description="Helical" evidence="10">
    <location>
        <begin position="112"/>
        <end position="134"/>
    </location>
</feature>
<proteinExistence type="inferred from homology"/>
<keyword evidence="6" id="KW-0592">Phosphate transport</keyword>
<dbReference type="Gene3D" id="1.10.3720.10">
    <property type="entry name" value="MetI-like"/>
    <property type="match status" value="1"/>
</dbReference>
<protein>
    <recommendedName>
        <fullName evidence="3 10">Phosphate transport system permease protein PstA</fullName>
    </recommendedName>
</protein>
<evidence type="ECO:0000256" key="10">
    <source>
        <dbReference type="RuleBase" id="RU363043"/>
    </source>
</evidence>
<feature type="transmembrane region" description="Helical" evidence="10">
    <location>
        <begin position="199"/>
        <end position="222"/>
    </location>
</feature>
<dbReference type="InterPro" id="IPR000515">
    <property type="entry name" value="MetI-like"/>
</dbReference>
<organism evidence="12 13">
    <name type="scientific">[Pasteurella] mairii</name>
    <dbReference type="NCBI Taxonomy" id="757"/>
    <lineage>
        <taxon>Bacteria</taxon>
        <taxon>Pseudomonadati</taxon>
        <taxon>Pseudomonadota</taxon>
        <taxon>Gammaproteobacteria</taxon>
        <taxon>Pasteurellales</taxon>
        <taxon>Pasteurellaceae</taxon>
    </lineage>
</organism>
<sequence>MLVRYQNRRFHCRKFKNKIMLCLSGLSVIFGLFWLVWIIATLLFKGIPSLSFDLFLAETPAPNEQGGLLNAIIGSSLMLVVAMAIATPVSILAGTYLAEYGRYSKLSSMVRFLNDILLSAPSITIGLFIYAVYVAQVKHYSGWAGGFALAMIAIPVIVRTTDSMLNLVPNNLREAAIALGCPQWRVITMICYRVAKPGIITGVLLSIARIAGETAPLLFTALSNQFTSWNMNGPMANLPVVIYQYAASPFEDWNTLAWAGATLITLFVLVLNIITRLYFQPKQK</sequence>
<dbReference type="GO" id="GO:0005886">
    <property type="term" value="C:plasma membrane"/>
    <property type="evidence" value="ECO:0007669"/>
    <property type="project" value="UniProtKB-SubCell"/>
</dbReference>
<gene>
    <name evidence="12" type="primary">pstA</name>
    <name evidence="12" type="ORF">NCTC10699_01838</name>
</gene>
<evidence type="ECO:0000256" key="7">
    <source>
        <dbReference type="ARBA" id="ARBA00022692"/>
    </source>
</evidence>
<dbReference type="InterPro" id="IPR051408">
    <property type="entry name" value="Phosphate_transprt_permease"/>
</dbReference>
<evidence type="ECO:0000313" key="13">
    <source>
        <dbReference type="Proteomes" id="UP000254280"/>
    </source>
</evidence>
<evidence type="ECO:0000256" key="1">
    <source>
        <dbReference type="ARBA" id="ARBA00004651"/>
    </source>
</evidence>
<evidence type="ECO:0000313" key="12">
    <source>
        <dbReference type="EMBL" id="SUB34185.1"/>
    </source>
</evidence>
<keyword evidence="4" id="KW-0813">Transport</keyword>
<comment type="similarity">
    <text evidence="2 10">Belongs to the binding-protein-dependent transport system permease family. CysTW subfamily.</text>
</comment>
<dbReference type="EMBL" id="UGSS01000002">
    <property type="protein sequence ID" value="SUB34185.1"/>
    <property type="molecule type" value="Genomic_DNA"/>
</dbReference>
<dbReference type="InterPro" id="IPR005672">
    <property type="entry name" value="Phosphate_PstA"/>
</dbReference>
<reference evidence="12 13" key="1">
    <citation type="submission" date="2018-06" db="EMBL/GenBank/DDBJ databases">
        <authorList>
            <consortium name="Pathogen Informatics"/>
            <person name="Doyle S."/>
        </authorList>
    </citation>
    <scope>NUCLEOTIDE SEQUENCE [LARGE SCALE GENOMIC DNA]</scope>
    <source>
        <strain evidence="12 13">NCTC10699</strain>
    </source>
</reference>